<keyword evidence="1" id="KW-1133">Transmembrane helix</keyword>
<gene>
    <name evidence="2" type="ORF">GCK32_003981</name>
</gene>
<organism evidence="2 3">
    <name type="scientific">Trichostrongylus colubriformis</name>
    <name type="common">Black scour worm</name>
    <dbReference type="NCBI Taxonomy" id="6319"/>
    <lineage>
        <taxon>Eukaryota</taxon>
        <taxon>Metazoa</taxon>
        <taxon>Ecdysozoa</taxon>
        <taxon>Nematoda</taxon>
        <taxon>Chromadorea</taxon>
        <taxon>Rhabditida</taxon>
        <taxon>Rhabditina</taxon>
        <taxon>Rhabditomorpha</taxon>
        <taxon>Strongyloidea</taxon>
        <taxon>Trichostrongylidae</taxon>
        <taxon>Trichostrongylus</taxon>
    </lineage>
</organism>
<protein>
    <submittedName>
        <fullName evidence="2">Uncharacterized protein</fullName>
    </submittedName>
</protein>
<feature type="transmembrane region" description="Helical" evidence="1">
    <location>
        <begin position="18"/>
        <end position="42"/>
    </location>
</feature>
<evidence type="ECO:0000313" key="3">
    <source>
        <dbReference type="Proteomes" id="UP001331761"/>
    </source>
</evidence>
<feature type="non-terminal residue" evidence="2">
    <location>
        <position position="1"/>
    </location>
</feature>
<comment type="caution">
    <text evidence="2">The sequence shown here is derived from an EMBL/GenBank/DDBJ whole genome shotgun (WGS) entry which is preliminary data.</text>
</comment>
<accession>A0AAN8G4Z5</accession>
<keyword evidence="1" id="KW-0472">Membrane</keyword>
<sequence>PGAGGAGRIIYVTENYTAFMLTIVGAIASTLLLLIIIIIKMWTKLERRERLRDIKSEARRTKRSRRR</sequence>
<dbReference type="Proteomes" id="UP001331761">
    <property type="component" value="Unassembled WGS sequence"/>
</dbReference>
<dbReference type="AlphaFoldDB" id="A0AAN8G4Z5"/>
<dbReference type="EMBL" id="WIXE01011239">
    <property type="protein sequence ID" value="KAK5976898.1"/>
    <property type="molecule type" value="Genomic_DNA"/>
</dbReference>
<name>A0AAN8G4Z5_TRICO</name>
<evidence type="ECO:0000256" key="1">
    <source>
        <dbReference type="SAM" id="Phobius"/>
    </source>
</evidence>
<proteinExistence type="predicted"/>
<keyword evidence="1" id="KW-0812">Transmembrane</keyword>
<reference evidence="2 3" key="1">
    <citation type="submission" date="2019-10" db="EMBL/GenBank/DDBJ databases">
        <title>Assembly and Annotation for the nematode Trichostrongylus colubriformis.</title>
        <authorList>
            <person name="Martin J."/>
        </authorList>
    </citation>
    <scope>NUCLEOTIDE SEQUENCE [LARGE SCALE GENOMIC DNA]</scope>
    <source>
        <strain evidence="2">G859</strain>
        <tissue evidence="2">Whole worm</tissue>
    </source>
</reference>
<evidence type="ECO:0000313" key="2">
    <source>
        <dbReference type="EMBL" id="KAK5976898.1"/>
    </source>
</evidence>
<keyword evidence="3" id="KW-1185">Reference proteome</keyword>